<keyword evidence="3" id="KW-1185">Reference proteome</keyword>
<proteinExistence type="predicted"/>
<name>A0A9P5S8G1_9FUNG</name>
<dbReference type="Proteomes" id="UP000696485">
    <property type="component" value="Unassembled WGS sequence"/>
</dbReference>
<gene>
    <name evidence="2" type="ORF">BG006_003278</name>
</gene>
<protein>
    <recommendedName>
        <fullName evidence="4">F-box domain-containing protein</fullName>
    </recommendedName>
</protein>
<accession>A0A9P5S8G1</accession>
<feature type="region of interest" description="Disordered" evidence="1">
    <location>
        <begin position="171"/>
        <end position="198"/>
    </location>
</feature>
<reference evidence="2" key="1">
    <citation type="journal article" date="2020" name="Fungal Divers.">
        <title>Resolving the Mortierellaceae phylogeny through synthesis of multi-gene phylogenetics and phylogenomics.</title>
        <authorList>
            <person name="Vandepol N."/>
            <person name="Liber J."/>
            <person name="Desiro A."/>
            <person name="Na H."/>
            <person name="Kennedy M."/>
            <person name="Barry K."/>
            <person name="Grigoriev I.V."/>
            <person name="Miller A.N."/>
            <person name="O'Donnell K."/>
            <person name="Stajich J.E."/>
            <person name="Bonito G."/>
        </authorList>
    </citation>
    <scope>NUCLEOTIDE SEQUENCE</scope>
    <source>
        <strain evidence="2">NVP1</strain>
    </source>
</reference>
<dbReference type="SUPFAM" id="SSF81383">
    <property type="entry name" value="F-box domain"/>
    <property type="match status" value="1"/>
</dbReference>
<evidence type="ECO:0008006" key="4">
    <source>
        <dbReference type="Google" id="ProtNLM"/>
    </source>
</evidence>
<dbReference type="InterPro" id="IPR036047">
    <property type="entry name" value="F-box-like_dom_sf"/>
</dbReference>
<sequence>MVLQEVSTSKNVPLAHNSISSHLGSNKGVHQDLASKDNVAGIAVPTTKKRYANAMSENLQPDTEIGTETCELANKKQKFEPSFYSSSETASASTVLELMGMEEWVCYEECTPSDTWAANIALAKEDWPSMDCNSVMNNSSTTFLHGLVHDSWMGFEGPIIPVSTVTTNAIRQDETPPGVAAKDSDDKDQPPDATNPKNLTLKHTCRKCCTPEAEENEDTSADVRVIVPMNHMDPCSFFPTEVWLMVLKHLPLSVIAHTSTVSILWLEGARAYQGWKMAARIGKMGVPSWVYKTFMSLVCSRSLFTCDRCYGSSMKMDIASHIPLPVLVNGVETDTWLVCHSCRCEYYQTHPEQSRPPFNQQDQGTYQHKAMVTRVQAKEQYGLSSRQLRGIKRRYQKSVAYYKQSQIQARACKVHSGWVGVNAVLRKEQMDRHVRYGMRLQADRTQSSQKKKKSPSSACADSDIDFCNFSANNWLELCDIKPMWVDSLAELGHEGEHDLGQGLSSGFGAL</sequence>
<dbReference type="AlphaFoldDB" id="A0A9P5S8G1"/>
<dbReference type="EMBL" id="JAAAUY010001872">
    <property type="protein sequence ID" value="KAF9317968.1"/>
    <property type="molecule type" value="Genomic_DNA"/>
</dbReference>
<organism evidence="2 3">
    <name type="scientific">Podila minutissima</name>
    <dbReference type="NCBI Taxonomy" id="64525"/>
    <lineage>
        <taxon>Eukaryota</taxon>
        <taxon>Fungi</taxon>
        <taxon>Fungi incertae sedis</taxon>
        <taxon>Mucoromycota</taxon>
        <taxon>Mortierellomycotina</taxon>
        <taxon>Mortierellomycetes</taxon>
        <taxon>Mortierellales</taxon>
        <taxon>Mortierellaceae</taxon>
        <taxon>Podila</taxon>
    </lineage>
</organism>
<evidence type="ECO:0000313" key="3">
    <source>
        <dbReference type="Proteomes" id="UP000696485"/>
    </source>
</evidence>
<comment type="caution">
    <text evidence="2">The sequence shown here is derived from an EMBL/GenBank/DDBJ whole genome shotgun (WGS) entry which is preliminary data.</text>
</comment>
<evidence type="ECO:0000313" key="2">
    <source>
        <dbReference type="EMBL" id="KAF9317968.1"/>
    </source>
</evidence>
<evidence type="ECO:0000256" key="1">
    <source>
        <dbReference type="SAM" id="MobiDB-lite"/>
    </source>
</evidence>